<evidence type="ECO:0000313" key="1">
    <source>
        <dbReference type="EMBL" id="OIM21418.1"/>
    </source>
</evidence>
<dbReference type="Proteomes" id="UP000181728">
    <property type="component" value="Unassembled WGS sequence"/>
</dbReference>
<protein>
    <submittedName>
        <fullName evidence="1">Uncharacterized protein</fullName>
    </submittedName>
</protein>
<reference evidence="1 3" key="1">
    <citation type="journal article" date="2016" name="BMC Genomics">
        <title>Consensus pan-genome assembly of the specialised wine bacterium Oenococcus oeni.</title>
        <authorList>
            <person name="Sternes P.R."/>
            <person name="Borneman A.R."/>
        </authorList>
    </citation>
    <scope>NUCLEOTIDE SEQUENCE [LARGE SCALE GENOMIC DNA]</scope>
    <source>
        <strain evidence="1 3">AWRIB661</strain>
    </source>
</reference>
<evidence type="ECO:0000313" key="4">
    <source>
        <dbReference type="Proteomes" id="UP000294726"/>
    </source>
</evidence>
<dbReference type="Proteomes" id="UP000294726">
    <property type="component" value="Chromosome"/>
</dbReference>
<dbReference type="EMBL" id="MLOK01000036">
    <property type="protein sequence ID" value="OIM21418.1"/>
    <property type="molecule type" value="Genomic_DNA"/>
</dbReference>
<sequence>MSKKASHSLVCPNCRSANIQLWNDQENVKKIKRTTSLNINPLHPLTVFKHKEKVVKNILWPN</sequence>
<evidence type="ECO:0000313" key="2">
    <source>
        <dbReference type="EMBL" id="VDB98037.1"/>
    </source>
</evidence>
<dbReference type="AlphaFoldDB" id="A0A483BRQ2"/>
<organism evidence="1 3">
    <name type="scientific">Oenococcus oeni</name>
    <name type="common">Leuconostoc oenos</name>
    <dbReference type="NCBI Taxonomy" id="1247"/>
    <lineage>
        <taxon>Bacteria</taxon>
        <taxon>Bacillati</taxon>
        <taxon>Bacillota</taxon>
        <taxon>Bacilli</taxon>
        <taxon>Lactobacillales</taxon>
        <taxon>Lactobacillaceae</taxon>
        <taxon>Oenococcus</taxon>
    </lineage>
</organism>
<gene>
    <name evidence="1" type="ORF">ATX59_04405</name>
    <name evidence="2" type="ORF">OENI_0895</name>
</gene>
<proteinExistence type="predicted"/>
<accession>A0A483BRQ2</accession>
<dbReference type="RefSeq" id="WP_032818642.1">
    <property type="nucleotide sequence ID" value="NZ_LR031358.1"/>
</dbReference>
<name>A0A483BRQ2_OENOE</name>
<evidence type="ECO:0000313" key="3">
    <source>
        <dbReference type="Proteomes" id="UP000181728"/>
    </source>
</evidence>
<reference evidence="2 4" key="2">
    <citation type="submission" date="2018-08" db="EMBL/GenBank/DDBJ databases">
        <authorList>
            <person name="Lorentzen P. G. S. M."/>
        </authorList>
    </citation>
    <scope>NUCLEOTIDE SEQUENCE [LARGE SCALE GENOMIC DNA]</scope>
    <source>
        <strain evidence="2 4">CRBO_1381</strain>
    </source>
</reference>
<dbReference type="EMBL" id="LR031358">
    <property type="protein sequence ID" value="VDB98037.1"/>
    <property type="molecule type" value="Genomic_DNA"/>
</dbReference>